<accession>K6VIP1</accession>
<feature type="domain" description="PurM-like N-terminal" evidence="2">
    <location>
        <begin position="43"/>
        <end position="155"/>
    </location>
</feature>
<feature type="binding site" evidence="1">
    <location>
        <position position="61"/>
    </location>
    <ligand>
        <name>Mg(2+)</name>
        <dbReference type="ChEBI" id="CHEBI:18420"/>
        <label>1</label>
    </ligand>
</feature>
<dbReference type="Pfam" id="PF00586">
    <property type="entry name" value="AIRS"/>
    <property type="match status" value="1"/>
</dbReference>
<keyword evidence="1" id="KW-0479">Metal-binding</keyword>
<dbReference type="InterPro" id="IPR006283">
    <property type="entry name" value="ThiL-like"/>
</dbReference>
<dbReference type="GO" id="GO:0009229">
    <property type="term" value="P:thiamine diphosphate biosynthetic process"/>
    <property type="evidence" value="ECO:0007669"/>
    <property type="project" value="UniProtKB-UniRule"/>
</dbReference>
<dbReference type="GO" id="GO:0005524">
    <property type="term" value="F:ATP binding"/>
    <property type="evidence" value="ECO:0007669"/>
    <property type="project" value="UniProtKB-UniRule"/>
</dbReference>
<comment type="pathway">
    <text evidence="1">Cofactor biosynthesis; thiamine diphosphate biosynthesis; thiamine diphosphate from thiamine phosphate: step 1/1.</text>
</comment>
<feature type="binding site" evidence="1">
    <location>
        <position position="68"/>
    </location>
    <ligand>
        <name>substrate</name>
    </ligand>
</feature>
<dbReference type="GO" id="GO:0000287">
    <property type="term" value="F:magnesium ion binding"/>
    <property type="evidence" value="ECO:0007669"/>
    <property type="project" value="UniProtKB-UniRule"/>
</dbReference>
<dbReference type="GO" id="GO:0009030">
    <property type="term" value="F:thiamine-phosphate kinase activity"/>
    <property type="evidence" value="ECO:0007669"/>
    <property type="project" value="UniProtKB-UniRule"/>
</dbReference>
<keyword evidence="5" id="KW-1185">Reference proteome</keyword>
<feature type="domain" description="PurM-like C-terminal" evidence="3">
    <location>
        <begin position="170"/>
        <end position="294"/>
    </location>
</feature>
<dbReference type="OrthoDB" id="9802811at2"/>
<comment type="similarity">
    <text evidence="1">Belongs to the thiamine-monophosphate kinase family.</text>
</comment>
<dbReference type="InterPro" id="IPR036921">
    <property type="entry name" value="PurM-like_N_sf"/>
</dbReference>
<feature type="binding site" evidence="1">
    <location>
        <position position="233"/>
    </location>
    <ligand>
        <name>Mg(2+)</name>
        <dbReference type="ChEBI" id="CHEBI:18420"/>
        <label>3</label>
    </ligand>
</feature>
<sequence>MSTSPSNQPERRARLGDLSEEEVLRIILPLMAVPDERVLVGPGDDAAVMSAGDGRFVTSTDASMRNIDWRDDWSSGDEVGRKIVAQNLADVAAMGAVPAGLLVTLLAGADTEIAWVEDLARGIGESCLEAGCPVLGGDLGGAPAGVVVLSVTSFGDLQGRAPVLRSGAQRGDVVAVAGSLGRSGAGLALLHNAPSDLSAKKAAQELIDLHRVPRPPLAAGPRAAEAGAHALIDISDGLIRDAGRVASASGVRVSLFSEQLAADVDAISAVWGRTKALEMVLTGGEEHALLAFFPPNISLPDGFRRIGEVTVGTGVTVDGERRQGGGWDHFGG</sequence>
<dbReference type="EC" id="2.7.4.16" evidence="1"/>
<dbReference type="PANTHER" id="PTHR30270:SF0">
    <property type="entry name" value="THIAMINE-MONOPHOSPHATE KINASE"/>
    <property type="match status" value="1"/>
</dbReference>
<dbReference type="InterPro" id="IPR016188">
    <property type="entry name" value="PurM-like_N"/>
</dbReference>
<feature type="binding site" evidence="1">
    <location>
        <position position="45"/>
    </location>
    <ligand>
        <name>Mg(2+)</name>
        <dbReference type="ChEBI" id="CHEBI:18420"/>
        <label>3</label>
    </ligand>
</feature>
<dbReference type="CDD" id="cd02194">
    <property type="entry name" value="ThiL"/>
    <property type="match status" value="1"/>
</dbReference>
<dbReference type="Pfam" id="PF02769">
    <property type="entry name" value="AIRS_C"/>
    <property type="match status" value="1"/>
</dbReference>
<evidence type="ECO:0000313" key="4">
    <source>
        <dbReference type="EMBL" id="GAB76594.1"/>
    </source>
</evidence>
<comment type="caution">
    <text evidence="1">Lacks conserved residue(s) required for the propagation of feature annotation.</text>
</comment>
<dbReference type="AlphaFoldDB" id="K6VIP1"/>
<dbReference type="Gene3D" id="3.30.1330.10">
    <property type="entry name" value="PurM-like, N-terminal domain"/>
    <property type="match status" value="1"/>
</dbReference>
<feature type="binding site" evidence="1">
    <location>
        <position position="90"/>
    </location>
    <ligand>
        <name>Mg(2+)</name>
        <dbReference type="ChEBI" id="CHEBI:18420"/>
        <label>2</label>
    </ligand>
</feature>
<dbReference type="RefSeq" id="WP_006501344.1">
    <property type="nucleotide sequence ID" value="NZ_BAGZ01000001.1"/>
</dbReference>
<feature type="binding site" evidence="1">
    <location>
        <position position="236"/>
    </location>
    <ligand>
        <name>Mg(2+)</name>
        <dbReference type="ChEBI" id="CHEBI:18420"/>
        <label>5</label>
    </ligand>
</feature>
<dbReference type="UniPathway" id="UPA00060">
    <property type="reaction ID" value="UER00142"/>
</dbReference>
<feature type="binding site" evidence="1">
    <location>
        <position position="285"/>
    </location>
    <ligand>
        <name>substrate</name>
    </ligand>
</feature>
<feature type="binding site" evidence="1">
    <location>
        <position position="45"/>
    </location>
    <ligand>
        <name>Mg(2+)</name>
        <dbReference type="ChEBI" id="CHEBI:18420"/>
        <label>4</label>
    </ligand>
</feature>
<dbReference type="SUPFAM" id="SSF56042">
    <property type="entry name" value="PurM C-terminal domain-like"/>
    <property type="match status" value="1"/>
</dbReference>
<keyword evidence="1" id="KW-0808">Transferase</keyword>
<evidence type="ECO:0000259" key="3">
    <source>
        <dbReference type="Pfam" id="PF02769"/>
    </source>
</evidence>
<feature type="binding site" evidence="1">
    <location>
        <position position="61"/>
    </location>
    <ligand>
        <name>Mg(2+)</name>
        <dbReference type="ChEBI" id="CHEBI:18420"/>
        <label>2</label>
    </ligand>
</feature>
<organism evidence="4 5">
    <name type="scientific">Austwickia chelonae NBRC 105200</name>
    <dbReference type="NCBI Taxonomy" id="1184607"/>
    <lineage>
        <taxon>Bacteria</taxon>
        <taxon>Bacillati</taxon>
        <taxon>Actinomycetota</taxon>
        <taxon>Actinomycetes</taxon>
        <taxon>Micrococcales</taxon>
        <taxon>Dermatophilaceae</taxon>
        <taxon>Austwickia</taxon>
    </lineage>
</organism>
<evidence type="ECO:0000313" key="5">
    <source>
        <dbReference type="Proteomes" id="UP000008495"/>
    </source>
</evidence>
<keyword evidence="1" id="KW-0460">Magnesium</keyword>
<keyword evidence="1" id="KW-0547">Nucleotide-binding</keyword>
<dbReference type="Proteomes" id="UP000008495">
    <property type="component" value="Unassembled WGS sequence"/>
</dbReference>
<keyword evidence="1 4" id="KW-0418">Kinase</keyword>
<comment type="catalytic activity">
    <reaction evidence="1">
        <text>thiamine phosphate + ATP = thiamine diphosphate + ADP</text>
        <dbReference type="Rhea" id="RHEA:15913"/>
        <dbReference type="ChEBI" id="CHEBI:30616"/>
        <dbReference type="ChEBI" id="CHEBI:37575"/>
        <dbReference type="ChEBI" id="CHEBI:58937"/>
        <dbReference type="ChEBI" id="CHEBI:456216"/>
        <dbReference type="EC" id="2.7.4.16"/>
    </reaction>
</comment>
<dbReference type="InterPro" id="IPR036676">
    <property type="entry name" value="PurM-like_C_sf"/>
</dbReference>
<dbReference type="PANTHER" id="PTHR30270">
    <property type="entry name" value="THIAMINE-MONOPHOSPHATE KINASE"/>
    <property type="match status" value="1"/>
</dbReference>
<feature type="binding site" evidence="1">
    <location>
        <position position="327"/>
    </location>
    <ligand>
        <name>substrate</name>
    </ligand>
</feature>
<feature type="binding site" evidence="1">
    <location>
        <position position="59"/>
    </location>
    <ligand>
        <name>Mg(2+)</name>
        <dbReference type="ChEBI" id="CHEBI:18420"/>
        <label>4</label>
    </ligand>
</feature>
<feature type="binding site" evidence="1">
    <location>
        <begin position="137"/>
        <end position="138"/>
    </location>
    <ligand>
        <name>ATP</name>
        <dbReference type="ChEBI" id="CHEBI:30616"/>
    </ligand>
</feature>
<keyword evidence="1" id="KW-0784">Thiamine biosynthesis</keyword>
<dbReference type="Gene3D" id="3.90.650.10">
    <property type="entry name" value="PurM-like C-terminal domain"/>
    <property type="match status" value="1"/>
</dbReference>
<feature type="binding site" evidence="1">
    <location>
        <position position="90"/>
    </location>
    <ligand>
        <name>Mg(2+)</name>
        <dbReference type="ChEBI" id="CHEBI:18420"/>
        <label>3</label>
    </ligand>
</feature>
<keyword evidence="1" id="KW-0067">ATP-binding</keyword>
<comment type="miscellaneous">
    <text evidence="1">Reaction mechanism of ThiL seems to utilize a direct, inline transfer of the gamma-phosphate of ATP to TMP rather than a phosphorylated enzyme intermediate.</text>
</comment>
<gene>
    <name evidence="1 4" type="primary">thiL</name>
    <name evidence="4" type="ORF">AUCHE_01_01560</name>
</gene>
<dbReference type="eggNOG" id="COG0611">
    <property type="taxonomic scope" value="Bacteria"/>
</dbReference>
<name>K6VIP1_9MICO</name>
<proteinExistence type="inferred from homology"/>
<evidence type="ECO:0000256" key="1">
    <source>
        <dbReference type="HAMAP-Rule" id="MF_02128"/>
    </source>
</evidence>
<dbReference type="SUPFAM" id="SSF55326">
    <property type="entry name" value="PurM N-terminal domain-like"/>
    <property type="match status" value="1"/>
</dbReference>
<feature type="binding site" evidence="1">
    <location>
        <position position="90"/>
    </location>
    <ligand>
        <name>Mg(2+)</name>
        <dbReference type="ChEBI" id="CHEBI:18420"/>
        <label>4</label>
    </ligand>
</feature>
<dbReference type="STRING" id="100225.SAMN05421595_1725"/>
<dbReference type="EMBL" id="BAGZ01000001">
    <property type="protein sequence ID" value="GAB76594.1"/>
    <property type="molecule type" value="Genomic_DNA"/>
</dbReference>
<feature type="binding site" evidence="1">
    <location>
        <position position="60"/>
    </location>
    <ligand>
        <name>Mg(2+)</name>
        <dbReference type="ChEBI" id="CHEBI:18420"/>
        <label>1</label>
    </ligand>
</feature>
<dbReference type="NCBIfam" id="TIGR01379">
    <property type="entry name" value="thiL"/>
    <property type="match status" value="1"/>
</dbReference>
<dbReference type="HAMAP" id="MF_02128">
    <property type="entry name" value="TMP_kinase"/>
    <property type="match status" value="1"/>
</dbReference>
<feature type="binding site" evidence="1">
    <location>
        <position position="165"/>
    </location>
    <ligand>
        <name>ATP</name>
        <dbReference type="ChEBI" id="CHEBI:30616"/>
    </ligand>
</feature>
<dbReference type="PIRSF" id="PIRSF005303">
    <property type="entry name" value="Thiam_monoph_kin"/>
    <property type="match status" value="1"/>
</dbReference>
<protein>
    <recommendedName>
        <fullName evidence="1">Thiamine-monophosphate kinase</fullName>
        <shortName evidence="1">TMP kinase</shortName>
        <shortName evidence="1">Thiamine-phosphate kinase</shortName>
        <ecNumber evidence="1">2.7.4.16</ecNumber>
    </recommendedName>
</protein>
<reference evidence="4 5" key="1">
    <citation type="submission" date="2012-08" db="EMBL/GenBank/DDBJ databases">
        <title>Whole genome shotgun sequence of Austwickia chelonae NBRC 105200.</title>
        <authorList>
            <person name="Yoshida I."/>
            <person name="Hosoyama A."/>
            <person name="Tsuchikane K."/>
            <person name="Katsumata H."/>
            <person name="Ando Y."/>
            <person name="Ohji S."/>
            <person name="Hamada M."/>
            <person name="Tamura T."/>
            <person name="Yamazoe A."/>
            <person name="Yamazaki S."/>
            <person name="Fujita N."/>
        </authorList>
    </citation>
    <scope>NUCLEOTIDE SEQUENCE [LARGE SCALE GENOMIC DNA]</scope>
    <source>
        <strain evidence="4 5">NBRC 105200</strain>
    </source>
</reference>
<dbReference type="GO" id="GO:0009228">
    <property type="term" value="P:thiamine biosynthetic process"/>
    <property type="evidence" value="ECO:0007669"/>
    <property type="project" value="UniProtKB-KW"/>
</dbReference>
<evidence type="ECO:0000259" key="2">
    <source>
        <dbReference type="Pfam" id="PF00586"/>
    </source>
</evidence>
<feature type="binding site" evidence="1">
    <location>
        <position position="138"/>
    </location>
    <ligand>
        <name>Mg(2+)</name>
        <dbReference type="ChEBI" id="CHEBI:18420"/>
        <label>1</label>
    </ligand>
</feature>
<dbReference type="NCBIfam" id="NF004351">
    <property type="entry name" value="PRK05731.1-4"/>
    <property type="match status" value="1"/>
</dbReference>
<feature type="binding site" evidence="1">
    <location>
        <position position="235"/>
    </location>
    <ligand>
        <name>ATP</name>
        <dbReference type="ChEBI" id="CHEBI:30616"/>
    </ligand>
</feature>
<comment type="caution">
    <text evidence="4">The sequence shown here is derived from an EMBL/GenBank/DDBJ whole genome shotgun (WGS) entry which is preliminary data.</text>
</comment>
<dbReference type="InterPro" id="IPR010918">
    <property type="entry name" value="PurM-like_C_dom"/>
</dbReference>
<comment type="function">
    <text evidence="1">Catalyzes the ATP-dependent phosphorylation of thiamine-monophosphate (TMP) to form thiamine-pyrophosphate (TPP), the active form of vitamin B1.</text>
</comment>